<dbReference type="AlphaFoldDB" id="A0A2T4TWH5"/>
<protein>
    <submittedName>
        <fullName evidence="8">Fe-S oxidoreductase</fullName>
    </submittedName>
</protein>
<sequence length="270" mass="29740">MSRKEAGKKHDVRRRLLVKEDLVYGPLLSRRLGRSLGVNLLGAGEKLCSFNCRYCQCGWTARPILEVGELIADFPAGEKVADALEARLQQVCRESIPIDAITFSGNGEPTLHPELMAIVKAASVLRDRFVPHAKLAILSNSSTVYRPEIRAALECVDLKLMKLDAGSEALMRRINLPAKGCDFAQMLQGLAQLDGVLLQAMFVWGRVANTAPVAIREWADRVAAIRPLGVQVYTLDRVPADSGLTPVSRVVLDSIARYARRRAHVAIEVY</sequence>
<dbReference type="SFLD" id="SFLDS00029">
    <property type="entry name" value="Radical_SAM"/>
    <property type="match status" value="1"/>
</dbReference>
<dbReference type="Gene3D" id="3.20.20.70">
    <property type="entry name" value="Aldolase class I"/>
    <property type="match status" value="1"/>
</dbReference>
<gene>
    <name evidence="8" type="ORF">CLG94_09370</name>
</gene>
<dbReference type="GO" id="GO:0046872">
    <property type="term" value="F:metal ion binding"/>
    <property type="evidence" value="ECO:0007669"/>
    <property type="project" value="UniProtKB-KW"/>
</dbReference>
<dbReference type="EMBL" id="NVQC01000023">
    <property type="protein sequence ID" value="PTL35472.1"/>
    <property type="molecule type" value="Genomic_DNA"/>
</dbReference>
<comment type="caution">
    <text evidence="8">The sequence shown here is derived from an EMBL/GenBank/DDBJ whole genome shotgun (WGS) entry which is preliminary data.</text>
</comment>
<evidence type="ECO:0000256" key="2">
    <source>
        <dbReference type="ARBA" id="ARBA00022485"/>
    </source>
</evidence>
<reference evidence="9" key="2">
    <citation type="journal article" date="2018" name="Environ. Microbiol.">
        <title>Bloom of a denitrifying methanotroph, 'Candidatus Methylomirabilis limnetica', in a deep stratified lake.</title>
        <authorList>
            <person name="Graf J.S."/>
            <person name="Mayr M.J."/>
            <person name="Marchant H.K."/>
            <person name="Tienken D."/>
            <person name="Hach P.F."/>
            <person name="Brand A."/>
            <person name="Schubert C.J."/>
            <person name="Kuypers M.M."/>
            <person name="Milucka J."/>
        </authorList>
    </citation>
    <scope>NUCLEOTIDE SEQUENCE [LARGE SCALE GENOMIC DNA]</scope>
    <source>
        <strain evidence="9">Zug</strain>
    </source>
</reference>
<dbReference type="CDD" id="cd01335">
    <property type="entry name" value="Radical_SAM"/>
    <property type="match status" value="1"/>
</dbReference>
<organism evidence="8 9">
    <name type="scientific">Candidatus Methylomirabilis limnetica</name>
    <dbReference type="NCBI Taxonomy" id="2033718"/>
    <lineage>
        <taxon>Bacteria</taxon>
        <taxon>Candidatus Methylomirabilota</taxon>
        <taxon>Candidatus Methylomirabilia</taxon>
        <taxon>Candidatus Methylomirabilales</taxon>
        <taxon>Candidatus Methylomirabilaceae</taxon>
        <taxon>Candidatus Methylomirabilis</taxon>
    </lineage>
</organism>
<feature type="domain" description="Radical SAM core" evidence="7">
    <location>
        <begin position="48"/>
        <end position="188"/>
    </location>
</feature>
<dbReference type="Pfam" id="PF04055">
    <property type="entry name" value="Radical_SAM"/>
    <property type="match status" value="1"/>
</dbReference>
<evidence type="ECO:0000313" key="8">
    <source>
        <dbReference type="EMBL" id="PTL35472.1"/>
    </source>
</evidence>
<dbReference type="InterPro" id="IPR007197">
    <property type="entry name" value="rSAM"/>
</dbReference>
<evidence type="ECO:0000256" key="5">
    <source>
        <dbReference type="ARBA" id="ARBA00023004"/>
    </source>
</evidence>
<evidence type="ECO:0000256" key="3">
    <source>
        <dbReference type="ARBA" id="ARBA00022691"/>
    </source>
</evidence>
<proteinExistence type="predicted"/>
<evidence type="ECO:0000313" key="9">
    <source>
        <dbReference type="Proteomes" id="UP000241436"/>
    </source>
</evidence>
<accession>A0A2T4TWH5</accession>
<dbReference type="InterPro" id="IPR013785">
    <property type="entry name" value="Aldolase_TIM"/>
</dbReference>
<reference evidence="8 9" key="1">
    <citation type="submission" date="2017-09" db="EMBL/GenBank/DDBJ databases">
        <title>Bloom of a denitrifying methanotroph, Candidatus Methylomirabilis limnetica, in a deep stratified lake.</title>
        <authorList>
            <person name="Graf J.S."/>
            <person name="Marchant H.K."/>
            <person name="Tienken D."/>
            <person name="Hach P.F."/>
            <person name="Brand A."/>
            <person name="Schubert C.J."/>
            <person name="Kuypers M.M."/>
            <person name="Milucka J."/>
        </authorList>
    </citation>
    <scope>NUCLEOTIDE SEQUENCE [LARGE SCALE GENOMIC DNA]</scope>
    <source>
        <strain evidence="8 9">Zug</strain>
    </source>
</reference>
<dbReference type="OrthoDB" id="9795504at2"/>
<comment type="cofactor">
    <cofactor evidence="1">
        <name>[4Fe-4S] cluster</name>
        <dbReference type="ChEBI" id="CHEBI:49883"/>
    </cofactor>
</comment>
<dbReference type="RefSeq" id="WP_107562948.1">
    <property type="nucleotide sequence ID" value="NZ_NVQC01000023.1"/>
</dbReference>
<evidence type="ECO:0000256" key="4">
    <source>
        <dbReference type="ARBA" id="ARBA00022723"/>
    </source>
</evidence>
<dbReference type="SFLD" id="SFLDG01083">
    <property type="entry name" value="Uncharacterised_Radical_SAM_Su"/>
    <property type="match status" value="1"/>
</dbReference>
<dbReference type="Proteomes" id="UP000241436">
    <property type="component" value="Unassembled WGS sequence"/>
</dbReference>
<dbReference type="SUPFAM" id="SSF102114">
    <property type="entry name" value="Radical SAM enzymes"/>
    <property type="match status" value="1"/>
</dbReference>
<dbReference type="GO" id="GO:0051539">
    <property type="term" value="F:4 iron, 4 sulfur cluster binding"/>
    <property type="evidence" value="ECO:0007669"/>
    <property type="project" value="UniProtKB-KW"/>
</dbReference>
<keyword evidence="4" id="KW-0479">Metal-binding</keyword>
<keyword evidence="3" id="KW-0949">S-adenosyl-L-methionine</keyword>
<dbReference type="PANTHER" id="PTHR43787:SF11">
    <property type="entry name" value="UPF0026 PROTEIN SLR1464"/>
    <property type="match status" value="1"/>
</dbReference>
<evidence type="ECO:0000256" key="6">
    <source>
        <dbReference type="ARBA" id="ARBA00023014"/>
    </source>
</evidence>
<evidence type="ECO:0000256" key="1">
    <source>
        <dbReference type="ARBA" id="ARBA00001966"/>
    </source>
</evidence>
<keyword evidence="9" id="KW-1185">Reference proteome</keyword>
<dbReference type="GO" id="GO:0003824">
    <property type="term" value="F:catalytic activity"/>
    <property type="evidence" value="ECO:0007669"/>
    <property type="project" value="InterPro"/>
</dbReference>
<keyword evidence="2" id="KW-0004">4Fe-4S</keyword>
<dbReference type="InterPro" id="IPR058240">
    <property type="entry name" value="rSAM_sf"/>
</dbReference>
<name>A0A2T4TWH5_9BACT</name>
<keyword evidence="5" id="KW-0408">Iron</keyword>
<evidence type="ECO:0000259" key="7">
    <source>
        <dbReference type="Pfam" id="PF04055"/>
    </source>
</evidence>
<dbReference type="InterPro" id="IPR040084">
    <property type="entry name" value="GTPase_Obg"/>
</dbReference>
<dbReference type="PANTHER" id="PTHR43787">
    <property type="entry name" value="FEMO COFACTOR BIOSYNTHESIS PROTEIN NIFB-RELATED"/>
    <property type="match status" value="1"/>
</dbReference>
<keyword evidence="6" id="KW-0411">Iron-sulfur</keyword>